<dbReference type="InterPro" id="IPR029058">
    <property type="entry name" value="AB_hydrolase_fold"/>
</dbReference>
<reference evidence="3 4" key="1">
    <citation type="submission" date="2020-04" db="EMBL/GenBank/DDBJ databases">
        <authorList>
            <person name="De Canck E."/>
        </authorList>
    </citation>
    <scope>NUCLEOTIDE SEQUENCE [LARGE SCALE GENOMIC DNA]</scope>
    <source>
        <strain evidence="3 4">LMG 26788</strain>
    </source>
</reference>
<keyword evidence="1" id="KW-0732">Signal</keyword>
<dbReference type="Gene3D" id="3.40.50.1820">
    <property type="entry name" value="alpha/beta hydrolase"/>
    <property type="match status" value="1"/>
</dbReference>
<dbReference type="PIRSF" id="PIRSF031982">
    <property type="entry name" value="UCP031982_abhydr"/>
    <property type="match status" value="1"/>
</dbReference>
<proteinExistence type="predicted"/>
<dbReference type="InterPro" id="IPR016986">
    <property type="entry name" value="UCP031982_abhydr"/>
</dbReference>
<protein>
    <recommendedName>
        <fullName evidence="2">Serine aminopeptidase S33 domain-containing protein</fullName>
    </recommendedName>
</protein>
<gene>
    <name evidence="3" type="ORF">LMG26788_00289</name>
</gene>
<feature type="chain" id="PRO_5028927756" description="Serine aminopeptidase S33 domain-containing protein" evidence="1">
    <location>
        <begin position="23"/>
        <end position="319"/>
    </location>
</feature>
<dbReference type="RefSeq" id="WP_175139820.1">
    <property type="nucleotide sequence ID" value="NZ_CADIKZ010000001.1"/>
</dbReference>
<keyword evidence="4" id="KW-1185">Reference proteome</keyword>
<evidence type="ECO:0000313" key="3">
    <source>
        <dbReference type="EMBL" id="CAB3821475.1"/>
    </source>
</evidence>
<feature type="signal peptide" evidence="1">
    <location>
        <begin position="1"/>
        <end position="22"/>
    </location>
</feature>
<sequence length="319" mass="33492">MFKPFLRSCLALSCLIAGAAHAAGFQRLSLPMDMNGPALQGGVWYPCAAPAREVAIGRVTLAATPDCPMTAGPKALIVISHGSAGSYLSHHDTAAALADAGFVVAAINHVGDNALDRSRQGYLSIFSTRPREIRRLIDYLTGVWPQRAQLDGAVGLFGFSRGGYTGLVLAGAAPDFRLGLDICADQPTLPMCRDIRDGKVPAQPYVKDARIKALVIADPLNVFSADALKAVSMPVQLWASAQGGDGVTPARVDALRQGLASAEFHRVAGAGHFAFLAPCSAAQAEAVPAICQDAPGFDRAAWHRDFNAAVAAFFKTALR</sequence>
<dbReference type="SUPFAM" id="SSF53474">
    <property type="entry name" value="alpha/beta-Hydrolases"/>
    <property type="match status" value="1"/>
</dbReference>
<evidence type="ECO:0000259" key="2">
    <source>
        <dbReference type="Pfam" id="PF12146"/>
    </source>
</evidence>
<accession>A0A6S7BWJ6</accession>
<dbReference type="AlphaFoldDB" id="A0A6S7BWJ6"/>
<dbReference type="InterPro" id="IPR022742">
    <property type="entry name" value="Hydrolase_4"/>
</dbReference>
<dbReference type="Proteomes" id="UP000494203">
    <property type="component" value="Unassembled WGS sequence"/>
</dbReference>
<dbReference type="EMBL" id="CADIKZ010000001">
    <property type="protein sequence ID" value="CAB3821475.1"/>
    <property type="molecule type" value="Genomic_DNA"/>
</dbReference>
<dbReference type="Pfam" id="PF12146">
    <property type="entry name" value="Hydrolase_4"/>
    <property type="match status" value="1"/>
</dbReference>
<name>A0A6S7BWJ6_9BURK</name>
<feature type="domain" description="Serine aminopeptidase S33" evidence="2">
    <location>
        <begin position="73"/>
        <end position="175"/>
    </location>
</feature>
<evidence type="ECO:0000256" key="1">
    <source>
        <dbReference type="SAM" id="SignalP"/>
    </source>
</evidence>
<evidence type="ECO:0000313" key="4">
    <source>
        <dbReference type="Proteomes" id="UP000494203"/>
    </source>
</evidence>
<organism evidence="3 4">
    <name type="scientific">Achromobacter pulmonis</name>
    <dbReference type="NCBI Taxonomy" id="1389932"/>
    <lineage>
        <taxon>Bacteria</taxon>
        <taxon>Pseudomonadati</taxon>
        <taxon>Pseudomonadota</taxon>
        <taxon>Betaproteobacteria</taxon>
        <taxon>Burkholderiales</taxon>
        <taxon>Alcaligenaceae</taxon>
        <taxon>Achromobacter</taxon>
    </lineage>
</organism>